<reference evidence="2 3" key="1">
    <citation type="journal article" date="2021" name="BMC Genomics">
        <title>Datura genome reveals duplications of psychoactive alkaloid biosynthetic genes and high mutation rate following tissue culture.</title>
        <authorList>
            <person name="Rajewski A."/>
            <person name="Carter-House D."/>
            <person name="Stajich J."/>
            <person name="Litt A."/>
        </authorList>
    </citation>
    <scope>NUCLEOTIDE SEQUENCE [LARGE SCALE GENOMIC DNA]</scope>
    <source>
        <strain evidence="2">AR-01</strain>
    </source>
</reference>
<evidence type="ECO:0000256" key="1">
    <source>
        <dbReference type="SAM" id="MobiDB-lite"/>
    </source>
</evidence>
<sequence length="229" mass="24252">MSGFTLVTLRWYHGGVLDLSSGKSIYNENGDIVEVYVDHLIDETLAVPTLLENVSHGDMKESGSSFNKRAEQSDGENIEVGEGIGEDTLNGEQPLTTTLATTSAATRASGATRASSTTTPVTTSCTTTYGTTSAPSSANGNGPASASANGYGSDPATADSDDPDLGLVGSDFIDEEGSDYSTDDSVESEGGLVGDDEEDYGRNMHEEVRELRAEKKTFQRRKRKRKSTT</sequence>
<dbReference type="Proteomes" id="UP000823775">
    <property type="component" value="Unassembled WGS sequence"/>
</dbReference>
<dbReference type="EMBL" id="JACEIK010009202">
    <property type="protein sequence ID" value="MCE3052090.1"/>
    <property type="molecule type" value="Genomic_DNA"/>
</dbReference>
<evidence type="ECO:0000313" key="3">
    <source>
        <dbReference type="Proteomes" id="UP000823775"/>
    </source>
</evidence>
<feature type="compositionally biased region" description="Basic residues" evidence="1">
    <location>
        <begin position="218"/>
        <end position="229"/>
    </location>
</feature>
<keyword evidence="3" id="KW-1185">Reference proteome</keyword>
<feature type="compositionally biased region" description="Basic and acidic residues" evidence="1">
    <location>
        <begin position="200"/>
        <end position="217"/>
    </location>
</feature>
<feature type="compositionally biased region" description="Low complexity" evidence="1">
    <location>
        <begin position="95"/>
        <end position="158"/>
    </location>
</feature>
<feature type="region of interest" description="Disordered" evidence="1">
    <location>
        <begin position="56"/>
        <end position="229"/>
    </location>
</feature>
<protein>
    <submittedName>
        <fullName evidence="2">Uncharacterized protein</fullName>
    </submittedName>
</protein>
<evidence type="ECO:0000313" key="2">
    <source>
        <dbReference type="EMBL" id="MCE3052090.1"/>
    </source>
</evidence>
<organism evidence="2 3">
    <name type="scientific">Datura stramonium</name>
    <name type="common">Jimsonweed</name>
    <name type="synonym">Common thornapple</name>
    <dbReference type="NCBI Taxonomy" id="4076"/>
    <lineage>
        <taxon>Eukaryota</taxon>
        <taxon>Viridiplantae</taxon>
        <taxon>Streptophyta</taxon>
        <taxon>Embryophyta</taxon>
        <taxon>Tracheophyta</taxon>
        <taxon>Spermatophyta</taxon>
        <taxon>Magnoliopsida</taxon>
        <taxon>eudicotyledons</taxon>
        <taxon>Gunneridae</taxon>
        <taxon>Pentapetalae</taxon>
        <taxon>asterids</taxon>
        <taxon>lamiids</taxon>
        <taxon>Solanales</taxon>
        <taxon>Solanaceae</taxon>
        <taxon>Solanoideae</taxon>
        <taxon>Datureae</taxon>
        <taxon>Datura</taxon>
    </lineage>
</organism>
<comment type="caution">
    <text evidence="2">The sequence shown here is derived from an EMBL/GenBank/DDBJ whole genome shotgun (WGS) entry which is preliminary data.</text>
</comment>
<feature type="compositionally biased region" description="Acidic residues" evidence="1">
    <location>
        <begin position="172"/>
        <end position="187"/>
    </location>
</feature>
<proteinExistence type="predicted"/>
<accession>A0ABS8WRH1</accession>
<name>A0ABS8WRH1_DATST</name>
<gene>
    <name evidence="2" type="ORF">HAX54_051579</name>
</gene>